<evidence type="ECO:0000256" key="1">
    <source>
        <dbReference type="SAM" id="SignalP"/>
    </source>
</evidence>
<proteinExistence type="predicted"/>
<dbReference type="STRING" id="653930.SAMN05216589_0260"/>
<feature type="chain" id="PRO_5010472928" description="PepSY domain-containing protein" evidence="1">
    <location>
        <begin position="21"/>
        <end position="112"/>
    </location>
</feature>
<sequence>MKKVLTISLASLLLAGHALADSDCNEPVAEWQPREALQQMIESKGWQVRRIKVDDGCYEVKGTDRNGNRFEAKYAPASLKIRELEIRFDGDGDASDYLDRQADSVPPAATIE</sequence>
<name>A0A1H9NEX9_9GAMM</name>
<feature type="domain" description="PepSY" evidence="2">
    <location>
        <begin position="5"/>
        <end position="82"/>
    </location>
</feature>
<dbReference type="Proteomes" id="UP000186904">
    <property type="component" value="Unassembled WGS sequence"/>
</dbReference>
<accession>A0A1H9NEX9</accession>
<evidence type="ECO:0000313" key="4">
    <source>
        <dbReference type="EMBL" id="SFL81616.1"/>
    </source>
</evidence>
<dbReference type="Proteomes" id="UP000186599">
    <property type="component" value="Unassembled WGS sequence"/>
</dbReference>
<dbReference type="EMBL" id="FOGN01000001">
    <property type="protein sequence ID" value="SER34468.1"/>
    <property type="molecule type" value="Genomic_DNA"/>
</dbReference>
<dbReference type="EMBL" id="FOUA01000001">
    <property type="protein sequence ID" value="SFL81616.1"/>
    <property type="molecule type" value="Genomic_DNA"/>
</dbReference>
<dbReference type="Pfam" id="PF13670">
    <property type="entry name" value="PepSY_2"/>
    <property type="match status" value="1"/>
</dbReference>
<organism evidence="3 6">
    <name type="scientific">Halopseudomonas bauzanensis</name>
    <dbReference type="NCBI Taxonomy" id="653930"/>
    <lineage>
        <taxon>Bacteria</taxon>
        <taxon>Pseudomonadati</taxon>
        <taxon>Pseudomonadota</taxon>
        <taxon>Gammaproteobacteria</taxon>
        <taxon>Pseudomonadales</taxon>
        <taxon>Pseudomonadaceae</taxon>
        <taxon>Halopseudomonas</taxon>
    </lineage>
</organism>
<reference evidence="5 6" key="1">
    <citation type="submission" date="2016-10" db="EMBL/GenBank/DDBJ databases">
        <authorList>
            <person name="de Groot N.N."/>
        </authorList>
    </citation>
    <scope>NUCLEOTIDE SEQUENCE [LARGE SCALE GENOMIC DNA]</scope>
    <source>
        <strain evidence="4 5">CGMCC 1.9095</strain>
        <strain evidence="3 6">DSM 22558</strain>
    </source>
</reference>
<protein>
    <recommendedName>
        <fullName evidence="2">PepSY domain-containing protein</fullName>
    </recommendedName>
</protein>
<evidence type="ECO:0000313" key="5">
    <source>
        <dbReference type="Proteomes" id="UP000186599"/>
    </source>
</evidence>
<evidence type="ECO:0000313" key="3">
    <source>
        <dbReference type="EMBL" id="SER34468.1"/>
    </source>
</evidence>
<keyword evidence="1" id="KW-0732">Signal</keyword>
<feature type="signal peptide" evidence="1">
    <location>
        <begin position="1"/>
        <end position="20"/>
    </location>
</feature>
<evidence type="ECO:0000313" key="6">
    <source>
        <dbReference type="Proteomes" id="UP000186904"/>
    </source>
</evidence>
<dbReference type="RefSeq" id="WP_074777357.1">
    <property type="nucleotide sequence ID" value="NZ_FOGN01000001.1"/>
</dbReference>
<evidence type="ECO:0000259" key="2">
    <source>
        <dbReference type="Pfam" id="PF13670"/>
    </source>
</evidence>
<dbReference type="AlphaFoldDB" id="A0A1H9NEX9"/>
<gene>
    <name evidence="4" type="ORF">SAMN04487855_1364</name>
    <name evidence="3" type="ORF">SAMN05216589_0260</name>
</gene>
<keyword evidence="5" id="KW-1185">Reference proteome</keyword>
<dbReference type="InterPro" id="IPR025711">
    <property type="entry name" value="PepSY"/>
</dbReference>
<dbReference type="OrthoDB" id="5625293at2"/>